<sequence>MRRDLLAILSGDKGALTRATARLSLDNITLQDFITQPDFLGRAMSPTAREAIVSDIKGMLDDGVPAVIAITESLSRNAPLTYRTVGENVQRQANLLRGARDAVDDMYRDVGIDRVVSRKAVLGARKSSVKRVRSLEARFGLGKGERRPLTPQREGELGKDNRRLKTLIQESDVKRTALETELKQTKDAMFPLREVERREPVRRGVIPELNALRAEEKRILGELDALPKAEDLQAQIDEVRVALADKAETLKSGTSYVKMMRKETLAFEMASDDIDVTAVSQPSAIARRRGRLSAQYMPFLDFDADLSRLVDARLNKAYTNVLEYAERIGKDDPAALLNLKNIAKLFPEWNPLVQSGTLLPPTTVAQMYRETTHKMWRRFLGAKVMVADEMAARAGARSARFDQRSYLRLLDRTVKEVVGTEDLAAIRSLAAQRNLENYGFTSDMLPAMEQMESSYEAVSEALMTKYQRLLPDEAAKEVDAALFRLNAVVKGYKGNGIHNQRSVDAIHDFYREANLMAKTPGVGAEMELRMSHHIQKEGISAWRRKFVDYRYQSGVDRLAGMFSMFPVWGLRLPGYLAKQFVERPGYIVAMNHLIQSETFGGMGGVGMSGGFFLAPHLRMSMMPIMARKGETFIFEGDHPINQMTKFIEAMGLYPGPHAQLALDGMGSFLNQTGITTGKTQVDPQTTFGLLPPQFRWMRDFTRIMGINEGRGINLPFQGGSNSLFERAVQRELAARVTQRLDAEQAKLGRPLYDDEVVDIRDFVHENEIVGVRRTVAGRDLALAAVPGLRYISPDEVSTMQAARDFMAARGVKVENQRSPIIDAYFNKLSKDQRRELQDEIPAFKEFVSLPVAGQASRERIISQAKRQYFNTVDSIWAPVRRQQRLLDQQFQAGEMDAPTWREARGAQRRDAVMQVEGLKRDPEIQLWLARAEKGLADSPEEFAQREYAQLEPTDIDGDGLILRDDMKVFFEAQRNFLDRQPGWIQDHILSQRTADFTPMEVQYENARGALDAYFDIPRYVGLTGEEGEAAAKVLNQARSIARM</sequence>
<dbReference type="EMBL" id="LAZR01014124">
    <property type="protein sequence ID" value="KKM18870.1"/>
    <property type="molecule type" value="Genomic_DNA"/>
</dbReference>
<dbReference type="AlphaFoldDB" id="A0A0F9KU02"/>
<comment type="caution">
    <text evidence="1">The sequence shown here is derived from an EMBL/GenBank/DDBJ whole genome shotgun (WGS) entry which is preliminary data.</text>
</comment>
<feature type="non-terminal residue" evidence="1">
    <location>
        <position position="1"/>
    </location>
</feature>
<feature type="non-terminal residue" evidence="1">
    <location>
        <position position="1043"/>
    </location>
</feature>
<evidence type="ECO:0000313" key="1">
    <source>
        <dbReference type="EMBL" id="KKM18870.1"/>
    </source>
</evidence>
<gene>
    <name evidence="1" type="ORF">LCGC14_1661350</name>
</gene>
<accession>A0A0F9KU02</accession>
<organism evidence="1">
    <name type="scientific">marine sediment metagenome</name>
    <dbReference type="NCBI Taxonomy" id="412755"/>
    <lineage>
        <taxon>unclassified sequences</taxon>
        <taxon>metagenomes</taxon>
        <taxon>ecological metagenomes</taxon>
    </lineage>
</organism>
<name>A0A0F9KU02_9ZZZZ</name>
<proteinExistence type="predicted"/>
<protein>
    <submittedName>
        <fullName evidence="1">Uncharacterized protein</fullName>
    </submittedName>
</protein>
<reference evidence="1" key="1">
    <citation type="journal article" date="2015" name="Nature">
        <title>Complex archaea that bridge the gap between prokaryotes and eukaryotes.</title>
        <authorList>
            <person name="Spang A."/>
            <person name="Saw J.H."/>
            <person name="Jorgensen S.L."/>
            <person name="Zaremba-Niedzwiedzka K."/>
            <person name="Martijn J."/>
            <person name="Lind A.E."/>
            <person name="van Eijk R."/>
            <person name="Schleper C."/>
            <person name="Guy L."/>
            <person name="Ettema T.J."/>
        </authorList>
    </citation>
    <scope>NUCLEOTIDE SEQUENCE</scope>
</reference>